<keyword evidence="6" id="KW-0378">Hydrolase</keyword>
<feature type="binding site" evidence="14">
    <location>
        <position position="92"/>
    </location>
    <ligand>
        <name>Zn(2+)</name>
        <dbReference type="ChEBI" id="CHEBI:29105"/>
    </ligand>
</feature>
<dbReference type="InterPro" id="IPR016708">
    <property type="entry name" value="Aspartoacylase"/>
</dbReference>
<evidence type="ECO:0000313" key="18">
    <source>
        <dbReference type="Proteomes" id="UP001066276"/>
    </source>
</evidence>
<keyword evidence="3" id="KW-1003">Cell membrane</keyword>
<dbReference type="Gene3D" id="3.40.630.10">
    <property type="entry name" value="Zn peptidases"/>
    <property type="match status" value="1"/>
</dbReference>
<evidence type="ECO:0000256" key="8">
    <source>
        <dbReference type="ARBA" id="ARBA00023136"/>
    </source>
</evidence>
<name>A0AAV7UA13_PLEWA</name>
<comment type="subcellular location">
    <subcellularLocation>
        <location evidence="10">Apical cell membrane</location>
        <topology evidence="10">Peripheral membrane protein</topology>
    </subcellularLocation>
    <subcellularLocation>
        <location evidence="1">Cytoplasm</location>
    </subcellularLocation>
</comment>
<dbReference type="NCBIfam" id="NF002601">
    <property type="entry name" value="PRK02259.1"/>
    <property type="match status" value="1"/>
</dbReference>
<evidence type="ECO:0000256" key="4">
    <source>
        <dbReference type="ARBA" id="ARBA00022490"/>
    </source>
</evidence>
<dbReference type="Proteomes" id="UP001066276">
    <property type="component" value="Chromosome 3_1"/>
</dbReference>
<dbReference type="Gene3D" id="2.20.25.160">
    <property type="match status" value="1"/>
</dbReference>
<evidence type="ECO:0000259" key="15">
    <source>
        <dbReference type="Pfam" id="PF04952"/>
    </source>
</evidence>
<dbReference type="GO" id="GO:0016324">
    <property type="term" value="C:apical plasma membrane"/>
    <property type="evidence" value="ECO:0007669"/>
    <property type="project" value="UniProtKB-SubCell"/>
</dbReference>
<evidence type="ECO:0000256" key="12">
    <source>
        <dbReference type="ARBA" id="ARBA00049326"/>
    </source>
</evidence>
<dbReference type="InterPro" id="IPR050178">
    <property type="entry name" value="AspA/AstE_fam"/>
</dbReference>
<feature type="active site" description="Proton donor/acceptor" evidence="13">
    <location>
        <position position="156"/>
    </location>
</feature>
<dbReference type="InterPro" id="IPR055438">
    <property type="entry name" value="AstE_AspA_cat"/>
</dbReference>
<evidence type="ECO:0000256" key="14">
    <source>
        <dbReference type="PIRSR" id="PIRSR018001-3"/>
    </source>
</evidence>
<dbReference type="EC" id="3.5.1.114" evidence="9"/>
<keyword evidence="7 14" id="KW-0862">Zinc</keyword>
<dbReference type="GO" id="GO:0004046">
    <property type="term" value="F:aminoacylase activity"/>
    <property type="evidence" value="ECO:0007669"/>
    <property type="project" value="TreeGrafter"/>
</dbReference>
<feature type="domain" description="Succinylglutamate desuccinylase/Aspartoacylase catalytic" evidence="16">
    <location>
        <begin position="1"/>
        <end position="184"/>
    </location>
</feature>
<dbReference type="InterPro" id="IPR007036">
    <property type="entry name" value="Aste_AspA_hybrid_dom"/>
</dbReference>
<comment type="similarity">
    <text evidence="2">Belongs to the AspA/AstE family. Aspartoacylase subfamily.</text>
</comment>
<dbReference type="EMBL" id="JANPWB010000005">
    <property type="protein sequence ID" value="KAJ1185216.1"/>
    <property type="molecule type" value="Genomic_DNA"/>
</dbReference>
<evidence type="ECO:0000256" key="3">
    <source>
        <dbReference type="ARBA" id="ARBA00022475"/>
    </source>
</evidence>
<dbReference type="GO" id="GO:0005829">
    <property type="term" value="C:cytosol"/>
    <property type="evidence" value="ECO:0007669"/>
    <property type="project" value="TreeGrafter"/>
</dbReference>
<evidence type="ECO:0000256" key="2">
    <source>
        <dbReference type="ARBA" id="ARBA00006173"/>
    </source>
</evidence>
<evidence type="ECO:0000256" key="6">
    <source>
        <dbReference type="ARBA" id="ARBA00022801"/>
    </source>
</evidence>
<feature type="domain" description="AstE/AspA barrel-sandwich hybrid" evidence="15">
    <location>
        <begin position="198"/>
        <end position="277"/>
    </location>
</feature>
<evidence type="ECO:0000259" key="16">
    <source>
        <dbReference type="Pfam" id="PF24827"/>
    </source>
</evidence>
<comment type="cofactor">
    <cofactor evidence="14">
        <name>Zn(2+)</name>
        <dbReference type="ChEBI" id="CHEBI:29105"/>
    </cofactor>
    <text evidence="14">Binds 1 zinc ion per subunit.</text>
</comment>
<accession>A0AAV7UA13</accession>
<dbReference type="AlphaFoldDB" id="A0AAV7UA13"/>
<keyword evidence="8" id="KW-0472">Membrane</keyword>
<organism evidence="17 18">
    <name type="scientific">Pleurodeles waltl</name>
    <name type="common">Iberian ribbed newt</name>
    <dbReference type="NCBI Taxonomy" id="8319"/>
    <lineage>
        <taxon>Eukaryota</taxon>
        <taxon>Metazoa</taxon>
        <taxon>Chordata</taxon>
        <taxon>Craniata</taxon>
        <taxon>Vertebrata</taxon>
        <taxon>Euteleostomi</taxon>
        <taxon>Amphibia</taxon>
        <taxon>Batrachia</taxon>
        <taxon>Caudata</taxon>
        <taxon>Salamandroidea</taxon>
        <taxon>Salamandridae</taxon>
        <taxon>Pleurodelinae</taxon>
        <taxon>Pleurodeles</taxon>
    </lineage>
</organism>
<dbReference type="Pfam" id="PF24827">
    <property type="entry name" value="AstE_AspA_cat"/>
    <property type="match status" value="1"/>
</dbReference>
<comment type="catalytic activity">
    <reaction evidence="11">
        <text>an N-acetyl-L-cysteine-S-conjugate + H2O = an S-substituted L-cysteine + acetate</text>
        <dbReference type="Rhea" id="RHEA:36855"/>
        <dbReference type="ChEBI" id="CHEBI:15377"/>
        <dbReference type="ChEBI" id="CHEBI:30089"/>
        <dbReference type="ChEBI" id="CHEBI:58717"/>
        <dbReference type="ChEBI" id="CHEBI:58718"/>
        <dbReference type="EC" id="3.5.1.114"/>
    </reaction>
</comment>
<comment type="caution">
    <text evidence="17">The sequence shown here is derived from an EMBL/GenBank/DDBJ whole genome shotgun (WGS) entry which is preliminary data.</text>
</comment>
<evidence type="ECO:0000313" key="17">
    <source>
        <dbReference type="EMBL" id="KAJ1185216.1"/>
    </source>
</evidence>
<dbReference type="PANTHER" id="PTHR15162:SF5">
    <property type="entry name" value="N-ACYL-AROMATIC-L-AMINO ACID AMIDOHYDROLASE (CARBOXYLATE-FORMING)"/>
    <property type="match status" value="1"/>
</dbReference>
<dbReference type="PIRSF" id="PIRSF018001">
    <property type="entry name" value="Aspartoacylase"/>
    <property type="match status" value="1"/>
</dbReference>
<evidence type="ECO:0000256" key="7">
    <source>
        <dbReference type="ARBA" id="ARBA00022833"/>
    </source>
</evidence>
<dbReference type="SUPFAM" id="SSF53187">
    <property type="entry name" value="Zn-dependent exopeptidases"/>
    <property type="match status" value="1"/>
</dbReference>
<evidence type="ECO:0000256" key="9">
    <source>
        <dbReference type="ARBA" id="ARBA00034807"/>
    </source>
</evidence>
<evidence type="ECO:0000256" key="11">
    <source>
        <dbReference type="ARBA" id="ARBA00048435"/>
    </source>
</evidence>
<keyword evidence="5 14" id="KW-0479">Metal-binding</keyword>
<comment type="catalytic activity">
    <reaction evidence="12">
        <text>an N-acyl-aromatic L-alpha-amino acid + H2O = an aromatic L-alpha-amino acid + a carboxylate</text>
        <dbReference type="Rhea" id="RHEA:54184"/>
        <dbReference type="ChEBI" id="CHEBI:15377"/>
        <dbReference type="ChEBI" id="CHEBI:29067"/>
        <dbReference type="ChEBI" id="CHEBI:84824"/>
        <dbReference type="ChEBI" id="CHEBI:138093"/>
        <dbReference type="EC" id="3.5.1.114"/>
    </reaction>
</comment>
<evidence type="ECO:0000256" key="5">
    <source>
        <dbReference type="ARBA" id="ARBA00022723"/>
    </source>
</evidence>
<dbReference type="GO" id="GO:0046872">
    <property type="term" value="F:metal ion binding"/>
    <property type="evidence" value="ECO:0007669"/>
    <property type="project" value="UniProtKB-KW"/>
</dbReference>
<dbReference type="GO" id="GO:0016788">
    <property type="term" value="F:hydrolase activity, acting on ester bonds"/>
    <property type="evidence" value="ECO:0007669"/>
    <property type="project" value="InterPro"/>
</dbReference>
<keyword evidence="18" id="KW-1185">Reference proteome</keyword>
<evidence type="ECO:0000256" key="10">
    <source>
        <dbReference type="ARBA" id="ARBA00037831"/>
    </source>
</evidence>
<dbReference type="PANTHER" id="PTHR15162">
    <property type="entry name" value="ASPARTOACYLASE"/>
    <property type="match status" value="1"/>
</dbReference>
<evidence type="ECO:0000256" key="1">
    <source>
        <dbReference type="ARBA" id="ARBA00004496"/>
    </source>
</evidence>
<dbReference type="Pfam" id="PF04952">
    <property type="entry name" value="AstE_AspA_hybrid"/>
    <property type="match status" value="1"/>
</dbReference>
<evidence type="ECO:0000256" key="13">
    <source>
        <dbReference type="PIRSR" id="PIRSR018001-1"/>
    </source>
</evidence>
<sequence>MAGVYLVRHWMQDPTELGRTTVTAEPFLANHMAVKKRVRYIGQDLNRSFEEITLRALDSENDTYEERRAREINQHYGPRGSAGACDFVIDLHNTTANMGSTILIMSPDDHIAMHLSNYLQIHSVDSSSPCHVIIAREMTREPCSLMTLGKHAVVLEVGPQPHGVVKADILNRMRALVKCSLDFIDLYNQGAEFPAFGMEAYEVLERVDYPRDAAGHLLAVIHPKLQDKDYLPVNPGDPLFQMLNGHEVLYDGDVTMYPAFINEAAYYEKKVAFIKMKRVGYSVPAIRLNHE</sequence>
<proteinExistence type="inferred from homology"/>
<protein>
    <recommendedName>
        <fullName evidence="9">N-acyl-aromatic-L-amino acid amidohydrolase</fullName>
        <ecNumber evidence="9">3.5.1.114</ecNumber>
    </recommendedName>
</protein>
<gene>
    <name evidence="17" type="ORF">NDU88_002010</name>
</gene>
<keyword evidence="4" id="KW-0963">Cytoplasm</keyword>
<reference evidence="17" key="1">
    <citation type="journal article" date="2022" name="bioRxiv">
        <title>Sequencing and chromosome-scale assembly of the giantPleurodeles waltlgenome.</title>
        <authorList>
            <person name="Brown T."/>
            <person name="Elewa A."/>
            <person name="Iarovenko S."/>
            <person name="Subramanian E."/>
            <person name="Araus A.J."/>
            <person name="Petzold A."/>
            <person name="Susuki M."/>
            <person name="Suzuki K.-i.T."/>
            <person name="Hayashi T."/>
            <person name="Toyoda A."/>
            <person name="Oliveira C."/>
            <person name="Osipova E."/>
            <person name="Leigh N.D."/>
            <person name="Simon A."/>
            <person name="Yun M.H."/>
        </authorList>
    </citation>
    <scope>NUCLEOTIDE SEQUENCE</scope>
    <source>
        <strain evidence="17">20211129_DDA</strain>
        <tissue evidence="17">Liver</tissue>
    </source>
</reference>